<dbReference type="Gene3D" id="2.30.30.40">
    <property type="entry name" value="SH3 Domains"/>
    <property type="match status" value="1"/>
</dbReference>
<dbReference type="EMBL" id="MU001637">
    <property type="protein sequence ID" value="KAF2481738.1"/>
    <property type="molecule type" value="Genomic_DNA"/>
</dbReference>
<dbReference type="GO" id="GO:0006897">
    <property type="term" value="P:endocytosis"/>
    <property type="evidence" value="ECO:0007669"/>
    <property type="project" value="InterPro"/>
</dbReference>
<dbReference type="GO" id="GO:0043332">
    <property type="term" value="C:mating projection tip"/>
    <property type="evidence" value="ECO:0007669"/>
    <property type="project" value="TreeGrafter"/>
</dbReference>
<dbReference type="FunFam" id="2.30.30.40:FF:000100">
    <property type="entry name" value="SH3 domain-containing YSC84-like protein 1"/>
    <property type="match status" value="1"/>
</dbReference>
<evidence type="ECO:0000256" key="2">
    <source>
        <dbReference type="PROSITE-ProRule" id="PRU00192"/>
    </source>
</evidence>
<dbReference type="InterPro" id="IPR046982">
    <property type="entry name" value="BIN3/RVS161-like"/>
</dbReference>
<dbReference type="GO" id="GO:0097320">
    <property type="term" value="P:plasma membrane tubulation"/>
    <property type="evidence" value="ECO:0007669"/>
    <property type="project" value="TreeGrafter"/>
</dbReference>
<dbReference type="GO" id="GO:0031097">
    <property type="term" value="C:medial cortex"/>
    <property type="evidence" value="ECO:0007669"/>
    <property type="project" value="TreeGrafter"/>
</dbReference>
<dbReference type="PANTHER" id="PTHR47174:SF2">
    <property type="entry name" value="SH3 DOMAIN SIGNALLING PROTEIN (AFU_ORTHOLOGUE AFUA_5G07670)"/>
    <property type="match status" value="1"/>
</dbReference>
<protein>
    <recommendedName>
        <fullName evidence="4">SH3 domain-containing protein</fullName>
    </recommendedName>
</protein>
<dbReference type="RefSeq" id="XP_033588308.1">
    <property type="nucleotide sequence ID" value="XM_033733933.1"/>
</dbReference>
<dbReference type="InterPro" id="IPR036028">
    <property type="entry name" value="SH3-like_dom_sf"/>
</dbReference>
<dbReference type="Pfam" id="PF14604">
    <property type="entry name" value="SH3_9"/>
    <property type="match status" value="1"/>
</dbReference>
<dbReference type="PRINTS" id="PR00452">
    <property type="entry name" value="SH3DOMAIN"/>
</dbReference>
<reference evidence="5" key="1">
    <citation type="journal article" date="2020" name="Stud. Mycol.">
        <title>101 Dothideomycetes genomes: a test case for predicting lifestyles and emergence of pathogens.</title>
        <authorList>
            <person name="Haridas S."/>
            <person name="Albert R."/>
            <person name="Binder M."/>
            <person name="Bloem J."/>
            <person name="Labutti K."/>
            <person name="Salamov A."/>
            <person name="Andreopoulos B."/>
            <person name="Baker S."/>
            <person name="Barry K."/>
            <person name="Bills G."/>
            <person name="Bluhm B."/>
            <person name="Cannon C."/>
            <person name="Castanera R."/>
            <person name="Culley D."/>
            <person name="Daum C."/>
            <person name="Ezra D."/>
            <person name="Gonzalez J."/>
            <person name="Henrissat B."/>
            <person name="Kuo A."/>
            <person name="Liang C."/>
            <person name="Lipzen A."/>
            <person name="Lutzoni F."/>
            <person name="Magnuson J."/>
            <person name="Mondo S."/>
            <person name="Nolan M."/>
            <person name="Ohm R."/>
            <person name="Pangilinan J."/>
            <person name="Park H.-J."/>
            <person name="Ramirez L."/>
            <person name="Alfaro M."/>
            <person name="Sun H."/>
            <person name="Tritt A."/>
            <person name="Yoshinaga Y."/>
            <person name="Zwiers L.-H."/>
            <person name="Turgeon B."/>
            <person name="Goodwin S."/>
            <person name="Spatafora J."/>
            <person name="Crous P."/>
            <person name="Grigoriev I."/>
        </authorList>
    </citation>
    <scope>NUCLEOTIDE SEQUENCE</scope>
    <source>
        <strain evidence="5">CBS 113389</strain>
    </source>
</reference>
<dbReference type="AlphaFoldDB" id="A0A6A6PNR6"/>
<dbReference type="OrthoDB" id="10255128at2759"/>
<organism evidence="5 6">
    <name type="scientific">Neohortaea acidophila</name>
    <dbReference type="NCBI Taxonomy" id="245834"/>
    <lineage>
        <taxon>Eukaryota</taxon>
        <taxon>Fungi</taxon>
        <taxon>Dikarya</taxon>
        <taxon>Ascomycota</taxon>
        <taxon>Pezizomycotina</taxon>
        <taxon>Dothideomycetes</taxon>
        <taxon>Dothideomycetidae</taxon>
        <taxon>Mycosphaerellales</taxon>
        <taxon>Teratosphaeriaceae</taxon>
        <taxon>Neohortaea</taxon>
    </lineage>
</organism>
<dbReference type="GO" id="GO:0030479">
    <property type="term" value="C:actin cortical patch"/>
    <property type="evidence" value="ECO:0007669"/>
    <property type="project" value="TreeGrafter"/>
</dbReference>
<sequence length="527" mass="58378">MKSVQRNFGRIMKRSANEADVASVIADFKAVDDMLERLIKDLIIWRNAWEDIFKFQYDTAEAFAVLYKPIEATGETTERRHRDEQTPDNYLQKCLGLQKEYSEERAELAQEIETISYKLIRPAEEAKQRTTLLHKTLKHRDNMKLDYERYLSRVEHTRKKDNRSAKDEANLQSQEASLAQSKIDYQSADDHVRQTFPDVTAGVLSLLPPLLEQQVRVHTTLVGQLYTYLDEYTRKYGFANPAPSDSEIVRTFESEFTAFRKELESGITVIARGKTPHMSMSLPADKDKGTVTGLGLRNKVTGLHTGLQSSLHKKDTKPAGLPSSSGLSSSPHDAPDAASEQDELAPPRPPRPGRTPSPLSSSGVPTMNKLRMPSSSSIPTNGTHDIKSPPPYDYKTTAATPPSRYQTPANGASPLPTPQSGLGGNDYFSNAANSRRPSANSIASSAASIAAAKKKPPPPVPAKRLPSVQSQFVTALYDFEGQSAGDLTFREGDRIRVVKKTDSQEDWWDGELKGRTGAFPANYVKIG</sequence>
<dbReference type="GO" id="GO:0008289">
    <property type="term" value="F:lipid binding"/>
    <property type="evidence" value="ECO:0007669"/>
    <property type="project" value="TreeGrafter"/>
</dbReference>
<dbReference type="SUPFAM" id="SSF50044">
    <property type="entry name" value="SH3-domain"/>
    <property type="match status" value="1"/>
</dbReference>
<dbReference type="Gene3D" id="1.20.1270.60">
    <property type="entry name" value="Arfaptin homology (AH) domain/BAR domain"/>
    <property type="match status" value="1"/>
</dbReference>
<feature type="domain" description="SH3" evidence="4">
    <location>
        <begin position="468"/>
        <end position="527"/>
    </location>
</feature>
<feature type="compositionally biased region" description="Low complexity" evidence="3">
    <location>
        <begin position="320"/>
        <end position="338"/>
    </location>
</feature>
<feature type="compositionally biased region" description="Pro residues" evidence="3">
    <location>
        <begin position="346"/>
        <end position="355"/>
    </location>
</feature>
<evidence type="ECO:0000256" key="1">
    <source>
        <dbReference type="ARBA" id="ARBA00022443"/>
    </source>
</evidence>
<dbReference type="SMART" id="SM00326">
    <property type="entry name" value="SH3"/>
    <property type="match status" value="1"/>
</dbReference>
<dbReference type="GO" id="GO:1990528">
    <property type="term" value="C:Rvs161p-Rvs167p complex"/>
    <property type="evidence" value="ECO:0007669"/>
    <property type="project" value="TreeGrafter"/>
</dbReference>
<keyword evidence="1 2" id="KW-0728">SH3 domain</keyword>
<keyword evidence="6" id="KW-1185">Reference proteome</keyword>
<feature type="compositionally biased region" description="Low complexity" evidence="3">
    <location>
        <begin position="429"/>
        <end position="451"/>
    </location>
</feature>
<evidence type="ECO:0000259" key="4">
    <source>
        <dbReference type="PROSITE" id="PS50002"/>
    </source>
</evidence>
<proteinExistence type="predicted"/>
<dbReference type="InterPro" id="IPR027267">
    <property type="entry name" value="AH/BAR_dom_sf"/>
</dbReference>
<dbReference type="GO" id="GO:0051666">
    <property type="term" value="P:actin cortical patch localization"/>
    <property type="evidence" value="ECO:0007669"/>
    <property type="project" value="InterPro"/>
</dbReference>
<dbReference type="SUPFAM" id="SSF103657">
    <property type="entry name" value="BAR/IMD domain-like"/>
    <property type="match status" value="1"/>
</dbReference>
<feature type="region of interest" description="Disordered" evidence="3">
    <location>
        <begin position="305"/>
        <end position="465"/>
    </location>
</feature>
<gene>
    <name evidence="5" type="ORF">BDY17DRAFT_299561</name>
</gene>
<feature type="compositionally biased region" description="Polar residues" evidence="3">
    <location>
        <begin position="397"/>
        <end position="410"/>
    </location>
</feature>
<dbReference type="PANTHER" id="PTHR47174">
    <property type="entry name" value="BRIDGING INTEGRATOR 3"/>
    <property type="match status" value="1"/>
</dbReference>
<dbReference type="GeneID" id="54474935"/>
<evidence type="ECO:0000256" key="3">
    <source>
        <dbReference type="SAM" id="MobiDB-lite"/>
    </source>
</evidence>
<evidence type="ECO:0000313" key="5">
    <source>
        <dbReference type="EMBL" id="KAF2481738.1"/>
    </source>
</evidence>
<evidence type="ECO:0000313" key="6">
    <source>
        <dbReference type="Proteomes" id="UP000799767"/>
    </source>
</evidence>
<feature type="region of interest" description="Disordered" evidence="3">
    <location>
        <begin position="156"/>
        <end position="178"/>
    </location>
</feature>
<name>A0A6A6PNR6_9PEZI</name>
<dbReference type="Proteomes" id="UP000799767">
    <property type="component" value="Unassembled WGS sequence"/>
</dbReference>
<accession>A0A6A6PNR6</accession>
<dbReference type="PROSITE" id="PS50002">
    <property type="entry name" value="SH3"/>
    <property type="match status" value="1"/>
</dbReference>
<feature type="compositionally biased region" description="Polar residues" evidence="3">
    <location>
        <begin position="373"/>
        <end position="383"/>
    </location>
</feature>
<dbReference type="InterPro" id="IPR001452">
    <property type="entry name" value="SH3_domain"/>
</dbReference>